<dbReference type="SMART" id="SM00252">
    <property type="entry name" value="SH2"/>
    <property type="match status" value="1"/>
</dbReference>
<dbReference type="SUPFAM" id="SSF158235">
    <property type="entry name" value="SOCS box-like"/>
    <property type="match status" value="1"/>
</dbReference>
<dbReference type="SMART" id="SM00969">
    <property type="entry name" value="SOCS_box"/>
    <property type="match status" value="1"/>
</dbReference>
<evidence type="ECO:0000256" key="1">
    <source>
        <dbReference type="ARBA" id="ARBA00022604"/>
    </source>
</evidence>
<evidence type="ECO:0000313" key="9">
    <source>
        <dbReference type="Proteomes" id="UP000694865"/>
    </source>
</evidence>
<feature type="domain" description="SOCS box" evidence="8">
    <location>
        <begin position="157"/>
        <end position="206"/>
    </location>
</feature>
<evidence type="ECO:0000256" key="3">
    <source>
        <dbReference type="ARBA" id="ARBA00022786"/>
    </source>
</evidence>
<dbReference type="PROSITE" id="PS50001">
    <property type="entry name" value="SH2"/>
    <property type="match status" value="1"/>
</dbReference>
<evidence type="ECO:0000256" key="6">
    <source>
        <dbReference type="SAM" id="MobiDB-lite"/>
    </source>
</evidence>
<proteinExistence type="predicted"/>
<dbReference type="PANTHER" id="PTHR10155:SF0">
    <property type="entry name" value="SUPPRESSOR OF CYTOKINE SIGNALING AT 36E, ISOFORM D"/>
    <property type="match status" value="1"/>
</dbReference>
<dbReference type="SMART" id="SM00253">
    <property type="entry name" value="SOCS"/>
    <property type="match status" value="1"/>
</dbReference>
<dbReference type="Proteomes" id="UP000694865">
    <property type="component" value="Unplaced"/>
</dbReference>
<gene>
    <name evidence="10" type="primary">LOC100374478</name>
</gene>
<evidence type="ECO:0000259" key="8">
    <source>
        <dbReference type="PROSITE" id="PS50225"/>
    </source>
</evidence>
<keyword evidence="2" id="KW-0734">Signal transduction inhibitor</keyword>
<dbReference type="Pfam" id="PF00017">
    <property type="entry name" value="SH2"/>
    <property type="match status" value="1"/>
</dbReference>
<dbReference type="InterPro" id="IPR036036">
    <property type="entry name" value="SOCS_box-like_dom_sf"/>
</dbReference>
<feature type="region of interest" description="Disordered" evidence="6">
    <location>
        <begin position="1"/>
        <end position="27"/>
    </location>
</feature>
<dbReference type="SUPFAM" id="SSF55550">
    <property type="entry name" value="SH2 domain"/>
    <property type="match status" value="1"/>
</dbReference>
<keyword evidence="3" id="KW-0833">Ubl conjugation pathway</keyword>
<evidence type="ECO:0000259" key="7">
    <source>
        <dbReference type="PROSITE" id="PS50001"/>
    </source>
</evidence>
<evidence type="ECO:0000256" key="2">
    <source>
        <dbReference type="ARBA" id="ARBA00022700"/>
    </source>
</evidence>
<dbReference type="GeneID" id="100374478"/>
<protein>
    <submittedName>
        <fullName evidence="10">Suppressor of cytokine signaling 5-like</fullName>
    </submittedName>
</protein>
<name>A0ABM0GSU5_SACKO</name>
<dbReference type="PROSITE" id="PS50225">
    <property type="entry name" value="SOCS"/>
    <property type="match status" value="1"/>
</dbReference>
<dbReference type="Pfam" id="PF07525">
    <property type="entry name" value="SOCS_box"/>
    <property type="match status" value="1"/>
</dbReference>
<keyword evidence="1" id="KW-0341">Growth regulation</keyword>
<dbReference type="InterPro" id="IPR036860">
    <property type="entry name" value="SH2_dom_sf"/>
</dbReference>
<dbReference type="InterPro" id="IPR000980">
    <property type="entry name" value="SH2"/>
</dbReference>
<feature type="domain" description="SH2" evidence="7">
    <location>
        <begin position="75"/>
        <end position="162"/>
    </location>
</feature>
<dbReference type="Gene3D" id="3.30.505.10">
    <property type="entry name" value="SH2 domain"/>
    <property type="match status" value="1"/>
</dbReference>
<keyword evidence="9" id="KW-1185">Reference proteome</keyword>
<dbReference type="RefSeq" id="XP_002736602.1">
    <property type="nucleotide sequence ID" value="XM_002736556.1"/>
</dbReference>
<evidence type="ECO:0000256" key="4">
    <source>
        <dbReference type="ARBA" id="ARBA00022999"/>
    </source>
</evidence>
<organism evidence="9 10">
    <name type="scientific">Saccoglossus kowalevskii</name>
    <name type="common">Acorn worm</name>
    <dbReference type="NCBI Taxonomy" id="10224"/>
    <lineage>
        <taxon>Eukaryota</taxon>
        <taxon>Metazoa</taxon>
        <taxon>Hemichordata</taxon>
        <taxon>Enteropneusta</taxon>
        <taxon>Harrimaniidae</taxon>
        <taxon>Saccoglossus</taxon>
    </lineage>
</organism>
<evidence type="ECO:0000256" key="5">
    <source>
        <dbReference type="PROSITE-ProRule" id="PRU00191"/>
    </source>
</evidence>
<dbReference type="CDD" id="cd09923">
    <property type="entry name" value="SH2_SOCS_family"/>
    <property type="match status" value="1"/>
</dbReference>
<evidence type="ECO:0000313" key="10">
    <source>
        <dbReference type="RefSeq" id="XP_002736602.1"/>
    </source>
</evidence>
<keyword evidence="4 5" id="KW-0727">SH2 domain</keyword>
<accession>A0ABM0GSU5</accession>
<reference evidence="10" key="1">
    <citation type="submission" date="2025-08" db="UniProtKB">
        <authorList>
            <consortium name="RefSeq"/>
        </authorList>
    </citation>
    <scope>IDENTIFICATION</scope>
    <source>
        <tissue evidence="10">Testes</tissue>
    </source>
</reference>
<dbReference type="PANTHER" id="PTHR10155">
    <property type="entry name" value="PHOSPHATIDYLINOSITOL 3-KINASE REGULATORY SUBUNIT"/>
    <property type="match status" value="1"/>
</dbReference>
<dbReference type="InterPro" id="IPR001496">
    <property type="entry name" value="SOCS_box"/>
</dbReference>
<sequence>MDVPLPESVQKVDCQEPATRLESGSSDSSHTVHIYAHRRCLKPDGTFALRVVHSQIDYNMPCLAPDLQAVSNSSFYWGRMSYYEAEAQLDGKPEGTFLLRDSAQNEHLFTVSFRQHDSTRHVRVKLWNNKFSIGMFSANTVCEFFEHYKDPNSDSIMLTIPLPRRNPFTLLDLCRAVICTYMIYDDIKLLCLPSALREYLREYHYTQKSRVRTFEVEESTETEVY</sequence>